<accession>T1FCC4</accession>
<evidence type="ECO:0000256" key="1">
    <source>
        <dbReference type="PROSITE-ProRule" id="PRU00276"/>
    </source>
</evidence>
<dbReference type="EMBL" id="AMQM01006205">
    <property type="status" value="NOT_ANNOTATED_CDS"/>
    <property type="molecule type" value="Genomic_DNA"/>
</dbReference>
<evidence type="ECO:0000313" key="5">
    <source>
        <dbReference type="EnsemblMetazoa" id="HelroP177835"/>
    </source>
</evidence>
<reference evidence="4 6" key="2">
    <citation type="journal article" date="2013" name="Nature">
        <title>Insights into bilaterian evolution from three spiralian genomes.</title>
        <authorList>
            <person name="Simakov O."/>
            <person name="Marletaz F."/>
            <person name="Cho S.J."/>
            <person name="Edsinger-Gonzales E."/>
            <person name="Havlak P."/>
            <person name="Hellsten U."/>
            <person name="Kuo D.H."/>
            <person name="Larsson T."/>
            <person name="Lv J."/>
            <person name="Arendt D."/>
            <person name="Savage R."/>
            <person name="Osoegawa K."/>
            <person name="de Jong P."/>
            <person name="Grimwood J."/>
            <person name="Chapman J.A."/>
            <person name="Shapiro H."/>
            <person name="Aerts A."/>
            <person name="Otillar R.P."/>
            <person name="Terry A.Y."/>
            <person name="Boore J.L."/>
            <person name="Grigoriev I.V."/>
            <person name="Lindberg D.R."/>
            <person name="Seaver E.C."/>
            <person name="Weisblat D.A."/>
            <person name="Putnam N.H."/>
            <person name="Rokhsar D.S."/>
        </authorList>
    </citation>
    <scope>NUCLEOTIDE SEQUENCE</scope>
</reference>
<reference evidence="6" key="1">
    <citation type="submission" date="2012-12" db="EMBL/GenBank/DDBJ databases">
        <authorList>
            <person name="Hellsten U."/>
            <person name="Grimwood J."/>
            <person name="Chapman J.A."/>
            <person name="Shapiro H."/>
            <person name="Aerts A."/>
            <person name="Otillar R.P."/>
            <person name="Terry A.Y."/>
            <person name="Boore J.L."/>
            <person name="Simakov O."/>
            <person name="Marletaz F."/>
            <person name="Cho S.-J."/>
            <person name="Edsinger-Gonzales E."/>
            <person name="Havlak P."/>
            <person name="Kuo D.-H."/>
            <person name="Larsson T."/>
            <person name="Lv J."/>
            <person name="Arendt D."/>
            <person name="Savage R."/>
            <person name="Osoegawa K."/>
            <person name="de Jong P."/>
            <person name="Lindberg D.R."/>
            <person name="Seaver E.C."/>
            <person name="Weisblat D.A."/>
            <person name="Putnam N.H."/>
            <person name="Grigoriev I.V."/>
            <person name="Rokhsar D.S."/>
        </authorList>
    </citation>
    <scope>NUCLEOTIDE SEQUENCE</scope>
</reference>
<dbReference type="Proteomes" id="UP000015101">
    <property type="component" value="Unassembled WGS sequence"/>
</dbReference>
<dbReference type="CTD" id="20206473"/>
<feature type="signal peptide" evidence="2">
    <location>
        <begin position="1"/>
        <end position="18"/>
    </location>
</feature>
<dbReference type="GeneID" id="20206473"/>
<keyword evidence="6" id="KW-1185">Reference proteome</keyword>
<dbReference type="EMBL" id="KB097304">
    <property type="protein sequence ID" value="ESN97772.1"/>
    <property type="molecule type" value="Genomic_DNA"/>
</dbReference>
<protein>
    <recommendedName>
        <fullName evidence="3">Peptidase M12B domain-containing protein</fullName>
    </recommendedName>
</protein>
<dbReference type="GO" id="GO:0006508">
    <property type="term" value="P:proteolysis"/>
    <property type="evidence" value="ECO:0007669"/>
    <property type="project" value="InterPro"/>
</dbReference>
<evidence type="ECO:0000259" key="3">
    <source>
        <dbReference type="PROSITE" id="PS50215"/>
    </source>
</evidence>
<evidence type="ECO:0000313" key="4">
    <source>
        <dbReference type="EMBL" id="ESN97772.1"/>
    </source>
</evidence>
<evidence type="ECO:0000313" key="6">
    <source>
        <dbReference type="Proteomes" id="UP000015101"/>
    </source>
</evidence>
<dbReference type="EnsemblMetazoa" id="HelroT177835">
    <property type="protein sequence ID" value="HelroP177835"/>
    <property type="gene ID" value="HelroG177835"/>
</dbReference>
<dbReference type="RefSeq" id="XP_009024227.1">
    <property type="nucleotide sequence ID" value="XM_009025979.1"/>
</dbReference>
<feature type="domain" description="Peptidase M12B" evidence="3">
    <location>
        <begin position="17"/>
        <end position="210"/>
    </location>
</feature>
<dbReference type="GO" id="GO:0046872">
    <property type="term" value="F:metal ion binding"/>
    <property type="evidence" value="ECO:0007669"/>
    <property type="project" value="UniProtKB-KW"/>
</dbReference>
<evidence type="ECO:0000256" key="2">
    <source>
        <dbReference type="SAM" id="SignalP"/>
    </source>
</evidence>
<feature type="binding site" evidence="1">
    <location>
        <position position="157"/>
    </location>
    <ligand>
        <name>Zn(2+)</name>
        <dbReference type="ChEBI" id="CHEBI:29105"/>
        <note>catalytic</note>
    </ligand>
</feature>
<reference evidence="5" key="3">
    <citation type="submission" date="2015-06" db="UniProtKB">
        <authorList>
            <consortium name="EnsemblMetazoa"/>
        </authorList>
    </citation>
    <scope>IDENTIFICATION</scope>
</reference>
<gene>
    <name evidence="5" type="primary">20206473</name>
    <name evidence="4" type="ORF">HELRODRAFT_177835</name>
</gene>
<dbReference type="Gene3D" id="3.40.390.10">
    <property type="entry name" value="Collagenase (Catalytic Domain)"/>
    <property type="match status" value="1"/>
</dbReference>
<sequence length="229" mass="26162">MKLDVVVLLFLAIPATRWLDLTDEDHQKATSDIRYVYANVAKEINDMYKSINSSRYTFSTRVVKLIITKESHDPPFTEYHPARKNLRGINMCQANIQFSKWLEKKKHFFPAYDVAIAFMKYADGLTGMGFKEGVCSPLNSAVATDMGIYGTSDTAAHKIGHILGAMHDGEGNNCAAEESHIMTPLQNPKNKHKHTFSRCSVKYFEDYVANLTERKFIFYFLFNFSNFSE</sequence>
<dbReference type="AlphaFoldDB" id="T1FCC4"/>
<dbReference type="HOGENOM" id="CLU_1210949_0_0_1"/>
<feature type="chain" id="PRO_5010980579" description="Peptidase M12B domain-containing protein" evidence="2">
    <location>
        <begin position="19"/>
        <end position="229"/>
    </location>
</feature>
<name>T1FCC4_HELRO</name>
<dbReference type="Pfam" id="PF01421">
    <property type="entry name" value="Reprolysin"/>
    <property type="match status" value="1"/>
</dbReference>
<dbReference type="PROSITE" id="PS50215">
    <property type="entry name" value="ADAM_MEPRO"/>
    <property type="match status" value="1"/>
</dbReference>
<dbReference type="InParanoid" id="T1FCC4"/>
<keyword evidence="1" id="KW-0479">Metal-binding</keyword>
<organism evidence="5 6">
    <name type="scientific">Helobdella robusta</name>
    <name type="common">Californian leech</name>
    <dbReference type="NCBI Taxonomy" id="6412"/>
    <lineage>
        <taxon>Eukaryota</taxon>
        <taxon>Metazoa</taxon>
        <taxon>Spiralia</taxon>
        <taxon>Lophotrochozoa</taxon>
        <taxon>Annelida</taxon>
        <taxon>Clitellata</taxon>
        <taxon>Hirudinea</taxon>
        <taxon>Rhynchobdellida</taxon>
        <taxon>Glossiphoniidae</taxon>
        <taxon>Helobdella</taxon>
    </lineage>
</organism>
<proteinExistence type="predicted"/>
<dbReference type="GO" id="GO:0004222">
    <property type="term" value="F:metalloendopeptidase activity"/>
    <property type="evidence" value="ECO:0007669"/>
    <property type="project" value="InterPro"/>
</dbReference>
<dbReference type="InterPro" id="IPR001590">
    <property type="entry name" value="Peptidase_M12B"/>
</dbReference>
<feature type="binding site" evidence="1">
    <location>
        <position position="167"/>
    </location>
    <ligand>
        <name>Zn(2+)</name>
        <dbReference type="ChEBI" id="CHEBI:29105"/>
        <note>catalytic</note>
    </ligand>
</feature>
<comment type="caution">
    <text evidence="1">Lacks conserved residue(s) required for the propagation of feature annotation.</text>
</comment>
<dbReference type="SUPFAM" id="SSF55486">
    <property type="entry name" value="Metalloproteases ('zincins'), catalytic domain"/>
    <property type="match status" value="1"/>
</dbReference>
<feature type="binding site" evidence="1">
    <location>
        <position position="161"/>
    </location>
    <ligand>
        <name>Zn(2+)</name>
        <dbReference type="ChEBI" id="CHEBI:29105"/>
        <note>catalytic</note>
    </ligand>
</feature>
<dbReference type="OrthoDB" id="6162121at2759"/>
<dbReference type="PANTHER" id="PTHR11905:SF159">
    <property type="entry name" value="ADAM METALLOPROTEASE"/>
    <property type="match status" value="1"/>
</dbReference>
<dbReference type="PANTHER" id="PTHR11905">
    <property type="entry name" value="ADAM A DISINTEGRIN AND METALLOPROTEASE DOMAIN"/>
    <property type="match status" value="1"/>
</dbReference>
<dbReference type="KEGG" id="hro:HELRODRAFT_177835"/>
<dbReference type="InterPro" id="IPR024079">
    <property type="entry name" value="MetalloPept_cat_dom_sf"/>
</dbReference>
<keyword evidence="1" id="KW-0862">Zinc</keyword>
<keyword evidence="2" id="KW-0732">Signal</keyword>